<evidence type="ECO:0000313" key="2">
    <source>
        <dbReference type="EMBL" id="SDA00271.1"/>
    </source>
</evidence>
<organism evidence="2 3">
    <name type="scientific">Microbotryum saponariae</name>
    <dbReference type="NCBI Taxonomy" id="289078"/>
    <lineage>
        <taxon>Eukaryota</taxon>
        <taxon>Fungi</taxon>
        <taxon>Dikarya</taxon>
        <taxon>Basidiomycota</taxon>
        <taxon>Pucciniomycotina</taxon>
        <taxon>Microbotryomycetes</taxon>
        <taxon>Microbotryales</taxon>
        <taxon>Microbotryaceae</taxon>
        <taxon>Microbotryum</taxon>
    </lineage>
</organism>
<proteinExistence type="predicted"/>
<keyword evidence="3" id="KW-1185">Reference proteome</keyword>
<dbReference type="OrthoDB" id="5569250at2759"/>
<reference evidence="3" key="1">
    <citation type="submission" date="2016-10" db="EMBL/GenBank/DDBJ databases">
        <authorList>
            <person name="Jeantristanb JTB J.-T."/>
            <person name="Ricardo R."/>
        </authorList>
    </citation>
    <scope>NUCLEOTIDE SEQUENCE [LARGE SCALE GENOMIC DNA]</scope>
</reference>
<dbReference type="Proteomes" id="UP000249723">
    <property type="component" value="Unassembled WGS sequence"/>
</dbReference>
<feature type="region of interest" description="Disordered" evidence="1">
    <location>
        <begin position="1"/>
        <end position="24"/>
    </location>
</feature>
<name>A0A2X0L163_9BASI</name>
<dbReference type="EMBL" id="FMWP01000107">
    <property type="protein sequence ID" value="SDA00271.1"/>
    <property type="molecule type" value="Genomic_DNA"/>
</dbReference>
<evidence type="ECO:0000256" key="1">
    <source>
        <dbReference type="SAM" id="MobiDB-lite"/>
    </source>
</evidence>
<evidence type="ECO:0000313" key="3">
    <source>
        <dbReference type="Proteomes" id="UP000249723"/>
    </source>
</evidence>
<dbReference type="AlphaFoldDB" id="A0A2X0L163"/>
<sequence length="96" mass="11060">MSRGRLPQFKAEKRSRRVGLKRSSQFESHDLRRASAYTPISVADSTKALTKAILGVAQGTFFVSPKGHERLRSLYHLRILHRDVSPDEYHDRWHGC</sequence>
<accession>A0A2X0L163</accession>
<protein>
    <submittedName>
        <fullName evidence="2">BZ3500_MvSof-1268-A1-R1_Chr9g10545 protein</fullName>
    </submittedName>
</protein>
<gene>
    <name evidence="2" type="ORF">BZ3500_MVSOF-1268-A1-R1_CHR9G10545</name>
</gene>